<accession>A0A6S6T9T9</accession>
<name>A0A6S6T9T9_9BACT</name>
<reference evidence="2" key="1">
    <citation type="submission" date="2020-01" db="EMBL/GenBank/DDBJ databases">
        <authorList>
            <person name="Meier V. D."/>
            <person name="Meier V D."/>
        </authorList>
    </citation>
    <scope>NUCLEOTIDE SEQUENCE</scope>
    <source>
        <strain evidence="2">HLG_WM_MAG_02</strain>
    </source>
</reference>
<evidence type="ECO:0000256" key="1">
    <source>
        <dbReference type="SAM" id="Coils"/>
    </source>
</evidence>
<gene>
    <name evidence="2" type="ORF">HELGO_WM40343</name>
</gene>
<dbReference type="AlphaFoldDB" id="A0A6S6T9T9"/>
<protein>
    <submittedName>
        <fullName evidence="2">Uncharacterized protein</fullName>
    </submittedName>
</protein>
<organism evidence="2">
    <name type="scientific">uncultured Sulfurovum sp</name>
    <dbReference type="NCBI Taxonomy" id="269237"/>
    <lineage>
        <taxon>Bacteria</taxon>
        <taxon>Pseudomonadati</taxon>
        <taxon>Campylobacterota</taxon>
        <taxon>Epsilonproteobacteria</taxon>
        <taxon>Campylobacterales</taxon>
        <taxon>Sulfurovaceae</taxon>
        <taxon>Sulfurovum</taxon>
        <taxon>environmental samples</taxon>
    </lineage>
</organism>
<proteinExistence type="predicted"/>
<feature type="coiled-coil region" evidence="1">
    <location>
        <begin position="2"/>
        <end position="66"/>
    </location>
</feature>
<sequence>MSEQGNSEIKVLKEKIAKLLAEYRLKHDELDIAVEEWDIGEIQVALDQYTKEINKLKKQVHQLEVA</sequence>
<keyword evidence="1" id="KW-0175">Coiled coil</keyword>
<evidence type="ECO:0000313" key="2">
    <source>
        <dbReference type="EMBL" id="CAA6813318.1"/>
    </source>
</evidence>
<dbReference type="EMBL" id="CACVAZ010000080">
    <property type="protein sequence ID" value="CAA6813318.1"/>
    <property type="molecule type" value="Genomic_DNA"/>
</dbReference>